<organism evidence="3 4">
    <name type="scientific">Rotaria sordida</name>
    <dbReference type="NCBI Taxonomy" id="392033"/>
    <lineage>
        <taxon>Eukaryota</taxon>
        <taxon>Metazoa</taxon>
        <taxon>Spiralia</taxon>
        <taxon>Gnathifera</taxon>
        <taxon>Rotifera</taxon>
        <taxon>Eurotatoria</taxon>
        <taxon>Bdelloidea</taxon>
        <taxon>Philodinida</taxon>
        <taxon>Philodinidae</taxon>
        <taxon>Rotaria</taxon>
    </lineage>
</organism>
<proteinExistence type="predicted"/>
<reference evidence="3" key="1">
    <citation type="submission" date="2021-02" db="EMBL/GenBank/DDBJ databases">
        <authorList>
            <person name="Nowell W R."/>
        </authorList>
    </citation>
    <scope>NUCLEOTIDE SEQUENCE</scope>
</reference>
<evidence type="ECO:0000313" key="4">
    <source>
        <dbReference type="Proteomes" id="UP000663864"/>
    </source>
</evidence>
<comment type="caution">
    <text evidence="3">The sequence shown here is derived from an EMBL/GenBank/DDBJ whole genome shotgun (WGS) entry which is preliminary data.</text>
</comment>
<dbReference type="Proteomes" id="UP000663864">
    <property type="component" value="Unassembled WGS sequence"/>
</dbReference>
<dbReference type="AlphaFoldDB" id="A0A815HQM3"/>
<dbReference type="EMBL" id="CAJNOT010002966">
    <property type="protein sequence ID" value="CAF1355685.1"/>
    <property type="molecule type" value="Genomic_DNA"/>
</dbReference>
<sequence length="465" mass="53667">MPHRQSMSYGYQNSSRIMSGPVSSQQEPIPMMVTPGQPFQPIPMTSQYKDYSLSYNNSFKNNRIAPQQPDYNTYSQPNNFFRPPSSIQSTKALIQPSQIYSLKQPAMDTIYPYNSNQSYYPQNKYMGKIDCILIFINLKSTYFSESVYPDDDLRQNNKSSSCCWRPLCFGLTRLTGGILFGTMIILGVASIGGLIASIILYIEDSHTNSQWKMLGIVVCSVLLITILVTLCIFIYCYKHGRIANNNNKNSLAIPEYNQDNGFGNANNYNLPYGTIQNISPFSTTNEDVIQVEDKQTNTETTMAPLRPRDYQRGVWPAKNAYGGLSYRSFEKPKMIDRFIQTLSNEIDQTILQRKNNAINVVPRTIIRLPENHHHHHHRQYDEEPYPSRFIEQKRQYGVVEKIIERPKGRSTEEYLEFVELAKNDGERMGNRRKTQRFNNVSIKRVKAVEEPDIVQNDLNTDHFYQ</sequence>
<accession>A0A815HQM3</accession>
<feature type="transmembrane region" description="Helical" evidence="2">
    <location>
        <begin position="214"/>
        <end position="237"/>
    </location>
</feature>
<keyword evidence="2" id="KW-0812">Transmembrane</keyword>
<name>A0A815HQM3_9BILA</name>
<feature type="region of interest" description="Disordered" evidence="1">
    <location>
        <begin position="1"/>
        <end position="26"/>
    </location>
</feature>
<evidence type="ECO:0000256" key="1">
    <source>
        <dbReference type="SAM" id="MobiDB-lite"/>
    </source>
</evidence>
<protein>
    <submittedName>
        <fullName evidence="3">Uncharacterized protein</fullName>
    </submittedName>
</protein>
<evidence type="ECO:0000313" key="3">
    <source>
        <dbReference type="EMBL" id="CAF1355685.1"/>
    </source>
</evidence>
<evidence type="ECO:0000256" key="2">
    <source>
        <dbReference type="SAM" id="Phobius"/>
    </source>
</evidence>
<feature type="transmembrane region" description="Helical" evidence="2">
    <location>
        <begin position="178"/>
        <end position="202"/>
    </location>
</feature>
<keyword evidence="2" id="KW-0472">Membrane</keyword>
<gene>
    <name evidence="3" type="ORF">ZHD862_LOCUS30805</name>
</gene>
<keyword evidence="2" id="KW-1133">Transmembrane helix</keyword>